<dbReference type="EMBL" id="WWBZ02000001">
    <property type="protein sequence ID" value="KAF4313032.1"/>
    <property type="molecule type" value="Genomic_DNA"/>
</dbReference>
<dbReference type="SUPFAM" id="SSF117281">
    <property type="entry name" value="Kelch motif"/>
    <property type="match status" value="1"/>
</dbReference>
<accession>A0A8H4NFE0</accession>
<dbReference type="Gene3D" id="2.120.10.80">
    <property type="entry name" value="Kelch-type beta propeller"/>
    <property type="match status" value="1"/>
</dbReference>
<dbReference type="PANTHER" id="PTHR46093">
    <property type="entry name" value="ACYL-COA-BINDING DOMAIN-CONTAINING PROTEIN 5"/>
    <property type="match status" value="1"/>
</dbReference>
<gene>
    <name evidence="3" type="ORF">GTA08_BOTSDO00861</name>
</gene>
<evidence type="ECO:0000313" key="4">
    <source>
        <dbReference type="Proteomes" id="UP000572817"/>
    </source>
</evidence>
<dbReference type="AlphaFoldDB" id="A0A8H4NFE0"/>
<dbReference type="InterPro" id="IPR015915">
    <property type="entry name" value="Kelch-typ_b-propeller"/>
</dbReference>
<keyword evidence="1" id="KW-0880">Kelch repeat</keyword>
<comment type="caution">
    <text evidence="3">The sequence shown here is derived from an EMBL/GenBank/DDBJ whole genome shotgun (WGS) entry which is preliminary data.</text>
</comment>
<keyword evidence="4" id="KW-1185">Reference proteome</keyword>
<dbReference type="OrthoDB" id="10251809at2759"/>
<dbReference type="Proteomes" id="UP000572817">
    <property type="component" value="Unassembled WGS sequence"/>
</dbReference>
<evidence type="ECO:0000256" key="2">
    <source>
        <dbReference type="ARBA" id="ARBA00022737"/>
    </source>
</evidence>
<evidence type="ECO:0000256" key="1">
    <source>
        <dbReference type="ARBA" id="ARBA00022441"/>
    </source>
</evidence>
<keyword evidence="2" id="KW-0677">Repeat</keyword>
<organism evidence="3 4">
    <name type="scientific">Botryosphaeria dothidea</name>
    <dbReference type="NCBI Taxonomy" id="55169"/>
    <lineage>
        <taxon>Eukaryota</taxon>
        <taxon>Fungi</taxon>
        <taxon>Dikarya</taxon>
        <taxon>Ascomycota</taxon>
        <taxon>Pezizomycotina</taxon>
        <taxon>Dothideomycetes</taxon>
        <taxon>Dothideomycetes incertae sedis</taxon>
        <taxon>Botryosphaeriales</taxon>
        <taxon>Botryosphaeriaceae</taxon>
        <taxon>Botryosphaeria</taxon>
    </lineage>
</organism>
<evidence type="ECO:0008006" key="5">
    <source>
        <dbReference type="Google" id="ProtNLM"/>
    </source>
</evidence>
<evidence type="ECO:0000313" key="3">
    <source>
        <dbReference type="EMBL" id="KAF4313032.1"/>
    </source>
</evidence>
<reference evidence="3" key="1">
    <citation type="submission" date="2020-04" db="EMBL/GenBank/DDBJ databases">
        <title>Genome Assembly and Annotation of Botryosphaeria dothidea sdau 11-99, a Latent Pathogen of Apple Fruit Ring Rot in China.</title>
        <authorList>
            <person name="Yu C."/>
            <person name="Diao Y."/>
            <person name="Lu Q."/>
            <person name="Zhao J."/>
            <person name="Cui S."/>
            <person name="Peng C."/>
            <person name="He B."/>
            <person name="Liu H."/>
        </authorList>
    </citation>
    <scope>NUCLEOTIDE SEQUENCE [LARGE SCALE GENOMIC DNA]</scope>
    <source>
        <strain evidence="3">Sdau11-99</strain>
    </source>
</reference>
<protein>
    <recommendedName>
        <fullName evidence="5">Kelch repeat protein</fullName>
    </recommendedName>
</protein>
<dbReference type="PANTHER" id="PTHR46093:SF18">
    <property type="entry name" value="FIBRONECTIN TYPE-III DOMAIN-CONTAINING PROTEIN"/>
    <property type="match status" value="1"/>
</dbReference>
<sequence length="535" mass="58141">MRLETYSPFCLPAAHLRKRTNSELRHSYLQALFAESPDTINRQSTVTPAAEHPSQNCAASQELGWNWGVAAQQNDVNSTHNHTRACPSLARRISDAAFLLILTASSLVHAQVPDAADFIRRNNHGSVAVGDFIYIDGGLYSKYVDGQVGGPFPNTKTLAINMRTSWTNKAVNITEIDKGNSPVFFQPQYWPDESSSSFYSWSGSAPSGYAVSEKSLWKFTADGKGGGSWARQSISESDSEFKKLTRPVGEYSAVVDRVGYYVGGYAMEGTDDVNFSGSDAIPVPGVVSYKFSSETWSNASSSGWNQYGTGMRGKATAVPFGNDGGLLVLLGGESGTHESISNERGYMDFSSVTIYDTDNQSWYSQTTTGEAPSTRDEFCMAAAKGENSTELFIFGCWTVATGVTHNYSYILSLPAFHWFKGPTNSSPRVGLTCYPVGSGRQVLVIGGQDNNNNTYRWENPDPWTQGLGIFDMTAMEWSDGYDAGAGAYSSPQVVKACVVKSGPRQLLLKPKAPASLFPGLKGWKRRELAGIVCDD</sequence>
<name>A0A8H4NFE0_9PEZI</name>
<proteinExistence type="predicted"/>